<dbReference type="PROSITE" id="PS51318">
    <property type="entry name" value="TAT"/>
    <property type="match status" value="1"/>
</dbReference>
<dbReference type="Pfam" id="PF01261">
    <property type="entry name" value="AP_endonuc_2"/>
    <property type="match status" value="1"/>
</dbReference>
<sequence length="302" mass="33516">MNHSRRGFLKTTMAATAALTASQLPSCADHHEGEDKDEPKFKISLAQWSLHRTINKGELKNIDFPKYTKEKFGIHGVEYVNSFFKKHAKDMAYLKDLKGRADGEGVRNVLIMCDGEGNLGAKTEDARTKTVENHKKWVEAAKFLGCHSIRVNAGGPGNKEELAKQVIDGLTRLSTFAKDFDINVIVENHGGLSSDGAWLSGVLKKINMDNCGALPDFGNFHQYDRYQGIKDLMPYAKGVSAKSRKFNDKGDEVETDFLKAMKLVDAAGYRGYVGIEYEGGKLSEHDGIIATKKLLERVFPQV</sequence>
<evidence type="ECO:0000259" key="1">
    <source>
        <dbReference type="Pfam" id="PF01261"/>
    </source>
</evidence>
<dbReference type="Gene3D" id="3.20.20.150">
    <property type="entry name" value="Divalent-metal-dependent TIM barrel enzymes"/>
    <property type="match status" value="1"/>
</dbReference>
<dbReference type="SUPFAM" id="SSF51658">
    <property type="entry name" value="Xylose isomerase-like"/>
    <property type="match status" value="1"/>
</dbReference>
<organism evidence="2">
    <name type="scientific">Oceaniferula spumae</name>
    <dbReference type="NCBI Taxonomy" id="2979115"/>
    <lineage>
        <taxon>Bacteria</taxon>
        <taxon>Pseudomonadati</taxon>
        <taxon>Verrucomicrobiota</taxon>
        <taxon>Verrucomicrobiia</taxon>
        <taxon>Verrucomicrobiales</taxon>
        <taxon>Verrucomicrobiaceae</taxon>
        <taxon>Oceaniferula</taxon>
    </lineage>
</organism>
<protein>
    <submittedName>
        <fullName evidence="2">Xylose isomerase</fullName>
    </submittedName>
</protein>
<evidence type="ECO:0000313" key="2">
    <source>
        <dbReference type="EMBL" id="BDS06055.1"/>
    </source>
</evidence>
<gene>
    <name evidence="2" type="ORF">NT6N_10950</name>
</gene>
<dbReference type="InterPro" id="IPR050312">
    <property type="entry name" value="IolE/XylAMocC-like"/>
</dbReference>
<dbReference type="PANTHER" id="PTHR12110:SF53">
    <property type="entry name" value="BLR5974 PROTEIN"/>
    <property type="match status" value="1"/>
</dbReference>
<dbReference type="KEGG" id="osu:NT6N_10950"/>
<accession>A0AAT9FJ72</accession>
<name>A0AAT9FJ72_9BACT</name>
<dbReference type="PANTHER" id="PTHR12110">
    <property type="entry name" value="HYDROXYPYRUVATE ISOMERASE"/>
    <property type="match status" value="1"/>
</dbReference>
<reference evidence="2" key="1">
    <citation type="submission" date="2024-07" db="EMBL/GenBank/DDBJ databases">
        <title>Complete genome sequence of Verrucomicrobiaceae bacterium NT6N.</title>
        <authorList>
            <person name="Huang C."/>
            <person name="Takami H."/>
            <person name="Hamasaki K."/>
        </authorList>
    </citation>
    <scope>NUCLEOTIDE SEQUENCE</scope>
    <source>
        <strain evidence="2">NT6N</strain>
    </source>
</reference>
<proteinExistence type="predicted"/>
<dbReference type="AlphaFoldDB" id="A0AAT9FJ72"/>
<keyword evidence="2" id="KW-0413">Isomerase</keyword>
<dbReference type="InterPro" id="IPR006311">
    <property type="entry name" value="TAT_signal"/>
</dbReference>
<dbReference type="GO" id="GO:0016853">
    <property type="term" value="F:isomerase activity"/>
    <property type="evidence" value="ECO:0007669"/>
    <property type="project" value="UniProtKB-KW"/>
</dbReference>
<dbReference type="EMBL" id="AP026866">
    <property type="protein sequence ID" value="BDS06055.1"/>
    <property type="molecule type" value="Genomic_DNA"/>
</dbReference>
<feature type="domain" description="Xylose isomerase-like TIM barrel" evidence="1">
    <location>
        <begin position="71"/>
        <end position="289"/>
    </location>
</feature>
<dbReference type="InterPro" id="IPR013022">
    <property type="entry name" value="Xyl_isomerase-like_TIM-brl"/>
</dbReference>
<dbReference type="InterPro" id="IPR036237">
    <property type="entry name" value="Xyl_isomerase-like_sf"/>
</dbReference>